<feature type="coiled-coil region" evidence="1">
    <location>
        <begin position="378"/>
        <end position="418"/>
    </location>
</feature>
<dbReference type="InterPro" id="IPR008969">
    <property type="entry name" value="CarboxyPept-like_regulatory"/>
</dbReference>
<accession>G8R1Z9</accession>
<gene>
    <name evidence="2" type="ordered locus">Oweho_2994</name>
</gene>
<dbReference type="HOGENOM" id="CLU_579828_0_0_10"/>
<keyword evidence="1" id="KW-0175">Coiled coil</keyword>
<evidence type="ECO:0000313" key="2">
    <source>
        <dbReference type="EMBL" id="AEV33949.1"/>
    </source>
</evidence>
<dbReference type="OrthoDB" id="914976at2"/>
<dbReference type="AlphaFoldDB" id="G8R1Z9"/>
<dbReference type="eggNOG" id="COG1629">
    <property type="taxonomic scope" value="Bacteria"/>
</dbReference>
<sequence>MKNLLLLLFGLLFYPAFSQVQLKGKITDAESGETIPYANVYLKNQPIGTTAFRDGSFSLKLDSASHDSIIFSIIGYEPKSLFLPSVINKKFVTVKLEPTQEELKEVKVLPRKLKSYEAGLVKSRASTGNGTWVDKPEARFIPNEYQLSSFVKSIAVYVRKQGIPEAPFRVNLLKVDRKTGGPGEPLAKRDFITKAVEPGNEWVTIEFHQELIIFPTEGFFVVVQSLPIDSIQLEEYKERLPDFEEWEVKTSAPVFGYSFEPYADAARDNWSYYNEGRGWRPFWRDNYPKLDSVSSGITSGRASSLMIKAEINYYADQKLKVKDLKTKRAVKKVFDRPDENTLKYPQSIPSYLLSSLKQAFEANDLAYACSYLVYYDDKDELEETMAFLESMKDTLGEARLTEKEIENVKVLLSSLEAELQNLKPSDGKRFIFGLKLKDKLFYFQNKDGVWKINPRSTSLLQNREIKIPARF</sequence>
<name>G8R1Z9_OWEHD</name>
<dbReference type="RefSeq" id="WP_014203296.1">
    <property type="nucleotide sequence ID" value="NC_016599.1"/>
</dbReference>
<dbReference type="SUPFAM" id="SSF49464">
    <property type="entry name" value="Carboxypeptidase regulatory domain-like"/>
    <property type="match status" value="1"/>
</dbReference>
<evidence type="ECO:0000256" key="1">
    <source>
        <dbReference type="SAM" id="Coils"/>
    </source>
</evidence>
<proteinExistence type="predicted"/>
<dbReference type="EMBL" id="CP003156">
    <property type="protein sequence ID" value="AEV33949.1"/>
    <property type="molecule type" value="Genomic_DNA"/>
</dbReference>
<protein>
    <recommendedName>
        <fullName evidence="4">Carboxypeptidase-like regulatory domain-containing protein</fullName>
    </recommendedName>
</protein>
<dbReference type="Gene3D" id="2.60.40.1120">
    <property type="entry name" value="Carboxypeptidase-like, regulatory domain"/>
    <property type="match status" value="1"/>
</dbReference>
<keyword evidence="3" id="KW-1185">Reference proteome</keyword>
<evidence type="ECO:0000313" key="3">
    <source>
        <dbReference type="Proteomes" id="UP000005631"/>
    </source>
</evidence>
<dbReference type="Proteomes" id="UP000005631">
    <property type="component" value="Chromosome"/>
</dbReference>
<dbReference type="STRING" id="926562.Oweho_2994"/>
<evidence type="ECO:0008006" key="4">
    <source>
        <dbReference type="Google" id="ProtNLM"/>
    </source>
</evidence>
<dbReference type="Pfam" id="PF13715">
    <property type="entry name" value="CarbopepD_reg_2"/>
    <property type="match status" value="1"/>
</dbReference>
<reference evidence="2 3" key="1">
    <citation type="journal article" date="2012" name="Stand. Genomic Sci.">
        <title>Genome sequence of the orange-pigmented seawater bacterium Owenweeksia hongkongensis type strain (UST20020801(T)).</title>
        <authorList>
            <person name="Riedel T."/>
            <person name="Held B."/>
            <person name="Nolan M."/>
            <person name="Lucas S."/>
            <person name="Lapidus A."/>
            <person name="Tice H."/>
            <person name="Del Rio T.G."/>
            <person name="Cheng J.F."/>
            <person name="Han C."/>
            <person name="Tapia R."/>
            <person name="Goodwin L.A."/>
            <person name="Pitluck S."/>
            <person name="Liolios K."/>
            <person name="Mavromatis K."/>
            <person name="Pagani I."/>
            <person name="Ivanova N."/>
            <person name="Mikhailova N."/>
            <person name="Pati A."/>
            <person name="Chen A."/>
            <person name="Palaniappan K."/>
            <person name="Rohde M."/>
            <person name="Tindall B.J."/>
            <person name="Detter J.C."/>
            <person name="Goker M."/>
            <person name="Woyke T."/>
            <person name="Bristow J."/>
            <person name="Eisen J.A."/>
            <person name="Markowitz V."/>
            <person name="Hugenholtz P."/>
            <person name="Klenk H.P."/>
            <person name="Kyrpides N.C."/>
        </authorList>
    </citation>
    <scope>NUCLEOTIDE SEQUENCE</scope>
    <source>
        <strain evidence="3">DSM 17368 / JCM 12287 / NRRL B-23963</strain>
    </source>
</reference>
<dbReference type="KEGG" id="oho:Oweho_2994"/>
<organism evidence="2 3">
    <name type="scientific">Owenweeksia hongkongensis (strain DSM 17368 / CIP 108786 / JCM 12287 / NRRL B-23963 / UST20020801)</name>
    <dbReference type="NCBI Taxonomy" id="926562"/>
    <lineage>
        <taxon>Bacteria</taxon>
        <taxon>Pseudomonadati</taxon>
        <taxon>Bacteroidota</taxon>
        <taxon>Flavobacteriia</taxon>
        <taxon>Flavobacteriales</taxon>
        <taxon>Owenweeksiaceae</taxon>
        <taxon>Owenweeksia</taxon>
    </lineage>
</organism>